<evidence type="ECO:0000256" key="1">
    <source>
        <dbReference type="ARBA" id="ARBA00022737"/>
    </source>
</evidence>
<protein>
    <submittedName>
        <fullName evidence="4">Uncharacterized protein</fullName>
    </submittedName>
</protein>
<keyword evidence="5" id="KW-1185">Reference proteome</keyword>
<proteinExistence type="predicted"/>
<dbReference type="SUPFAM" id="SSF50985">
    <property type="entry name" value="RCC1/BLIP-II"/>
    <property type="match status" value="2"/>
</dbReference>
<name>A0A857MUN8_9BACT</name>
<dbReference type="AlphaFoldDB" id="A0A857MUN8"/>
<dbReference type="InterPro" id="IPR051210">
    <property type="entry name" value="Ub_ligase/GEF_domain"/>
</dbReference>
<dbReference type="KEGG" id="mama:GII36_04605"/>
<dbReference type="PROSITE" id="PS50012">
    <property type="entry name" value="RCC1_3"/>
    <property type="match status" value="6"/>
</dbReference>
<keyword evidence="3" id="KW-0472">Membrane</keyword>
<evidence type="ECO:0000313" key="5">
    <source>
        <dbReference type="Proteomes" id="UP001059824"/>
    </source>
</evidence>
<accession>A0A857MUN8</accession>
<feature type="transmembrane region" description="Helical" evidence="3">
    <location>
        <begin position="50"/>
        <end position="74"/>
    </location>
</feature>
<evidence type="ECO:0000313" key="4">
    <source>
        <dbReference type="EMBL" id="QHN43107.1"/>
    </source>
</evidence>
<dbReference type="PRINTS" id="PR00633">
    <property type="entry name" value="RCCNDNSATION"/>
</dbReference>
<dbReference type="Pfam" id="PF00415">
    <property type="entry name" value="RCC1"/>
    <property type="match status" value="4"/>
</dbReference>
<dbReference type="PANTHER" id="PTHR22870">
    <property type="entry name" value="REGULATOR OF CHROMOSOME CONDENSATION"/>
    <property type="match status" value="1"/>
</dbReference>
<feature type="compositionally biased region" description="Polar residues" evidence="2">
    <location>
        <begin position="936"/>
        <end position="947"/>
    </location>
</feature>
<keyword evidence="1" id="KW-0677">Repeat</keyword>
<sequence>MPTPRSAALVHFVSMSQPRENRQQILQTLRRIVASRKEHSVYSNTRQQGFILPALIVLSLLLMSMGLVALQYVASSTNSVQSAFYNNMSKEVAHAGASLAYSCLRSNGGAAQWTGSKKALTVGSDCAGITYAGGIDCAAGRDASIAPDTSTLSQGPNGSWKSRFIVCEPTVGTGGISYIAKGIVEFYYAGSSTPTRSFTSLTKVNIPYDLSASTVRKAVGKAVTQMESGGNSNCAIANQQLYCWGVNNVGQMAQGGSDTASRSSPTLITTGALSGKRVTYTSMGYTNGCAIADGRSYCWAINQRGQLGNGTAPGFLSDFDIVALLAATRYQPTQVTGPLANVNTTKISASWALDNNADRSHSCALANGAVYCWGSNYYGQLGQPKYEGAVDVLCAASGWVAGYILFVPSSWLCPKPEYTGMSIGDNHDYYSPSPILGFGSRPQESQGLFYGKRVTDFDTGVFGDCAIANGSVYCWGENTLQVRGSADPLGGLTTQSTNALKQGDLSGRYATSVAAASTSACAVADGRMNCWGRLRGDGVDNVVGNSTPKAVTGLPDGDKVIDKVKSSTELSGPICGFGSGDSYCWGLNQPGTASPLHVRPTMLNTNESITDGGTGGGAAGLFGIGGTPGNSCYVANATVYCIGNNEYGQLGNGTTGGSSGSSFVKANTIGLTDGKAATDISSGTDYSCAIIDGQPYCWGNGSSGKLGNGDSLNRTHPYGVNGLPDSTSSTQVTAGNAHSCSITGGHAYCWGSNASGQVGSGANNPQLSARLVTGSGFESMAVTDISAGRDHTCAVANSKAYCWGLNTYGQLGNNTTTATGTPTAVRANSGDALYGKQVTKIVAGDRFTCAIADGQPYCWGERASGKIGNGGSTSGNTLLPAAVSNMTGASTDLEAGPDYACAIESGIPKCWGENQYYQLGINSTVDQTTPTTNTTLQGSSSSPKNTTSMALGTSSACAITNGTTYCWGSRANGRIGNGGTTTGNTATPTAITEVNSTTDLGPQNTPYKLSAGSFGSCAIANARIYCWGDGSQGQMGTDTTPSATLAPGITADYTRDVTIISWANTIFY</sequence>
<dbReference type="Pfam" id="PF13540">
    <property type="entry name" value="RCC1_2"/>
    <property type="match status" value="1"/>
</dbReference>
<organism evidence="4 5">
    <name type="scientific">Candidatus Mycosynbacter amalyticus</name>
    <dbReference type="NCBI Taxonomy" id="2665156"/>
    <lineage>
        <taxon>Bacteria</taxon>
        <taxon>Candidatus Saccharimonadota</taxon>
        <taxon>Candidatus Saccharimonadota incertae sedis</taxon>
        <taxon>Candidatus Mycosynbacter</taxon>
    </lineage>
</organism>
<dbReference type="EMBL" id="CP045921">
    <property type="protein sequence ID" value="QHN43107.1"/>
    <property type="molecule type" value="Genomic_DNA"/>
</dbReference>
<dbReference type="Gene3D" id="2.130.10.30">
    <property type="entry name" value="Regulator of chromosome condensation 1/beta-lactamase-inhibitor protein II"/>
    <property type="match status" value="4"/>
</dbReference>
<keyword evidence="3" id="KW-1133">Transmembrane helix</keyword>
<dbReference type="InterPro" id="IPR000408">
    <property type="entry name" value="Reg_chr_condens"/>
</dbReference>
<feature type="region of interest" description="Disordered" evidence="2">
    <location>
        <begin position="928"/>
        <end position="947"/>
    </location>
</feature>
<dbReference type="Proteomes" id="UP001059824">
    <property type="component" value="Chromosome"/>
</dbReference>
<gene>
    <name evidence="4" type="ORF">GII36_04605</name>
</gene>
<dbReference type="InterPro" id="IPR009091">
    <property type="entry name" value="RCC1/BLIP-II"/>
</dbReference>
<reference evidence="4" key="1">
    <citation type="journal article" date="2021" name="Nat. Microbiol.">
        <title>Cocultivation of an ultrasmall environmental parasitic bacterium with lytic ability against bacteria associated with wastewater foams.</title>
        <authorList>
            <person name="Batinovic S."/>
            <person name="Rose J.J.A."/>
            <person name="Ratcliffe J."/>
            <person name="Seviour R.J."/>
            <person name="Petrovski S."/>
        </authorList>
    </citation>
    <scope>NUCLEOTIDE SEQUENCE</scope>
    <source>
        <strain evidence="4">JR1</strain>
    </source>
</reference>
<keyword evidence="3" id="KW-0812">Transmembrane</keyword>
<dbReference type="PANTHER" id="PTHR22870:SF408">
    <property type="entry name" value="OS09G0560450 PROTEIN"/>
    <property type="match status" value="1"/>
</dbReference>
<evidence type="ECO:0000256" key="2">
    <source>
        <dbReference type="SAM" id="MobiDB-lite"/>
    </source>
</evidence>
<evidence type="ECO:0000256" key="3">
    <source>
        <dbReference type="SAM" id="Phobius"/>
    </source>
</evidence>